<name>W9R886_9ROSA</name>
<organism evidence="1 2">
    <name type="scientific">Morus notabilis</name>
    <dbReference type="NCBI Taxonomy" id="981085"/>
    <lineage>
        <taxon>Eukaryota</taxon>
        <taxon>Viridiplantae</taxon>
        <taxon>Streptophyta</taxon>
        <taxon>Embryophyta</taxon>
        <taxon>Tracheophyta</taxon>
        <taxon>Spermatophyta</taxon>
        <taxon>Magnoliopsida</taxon>
        <taxon>eudicotyledons</taxon>
        <taxon>Gunneridae</taxon>
        <taxon>Pentapetalae</taxon>
        <taxon>rosids</taxon>
        <taxon>fabids</taxon>
        <taxon>Rosales</taxon>
        <taxon>Moraceae</taxon>
        <taxon>Moreae</taxon>
        <taxon>Morus</taxon>
    </lineage>
</organism>
<accession>W9R886</accession>
<reference evidence="2" key="1">
    <citation type="submission" date="2013-01" db="EMBL/GenBank/DDBJ databases">
        <title>Draft Genome Sequence of a Mulberry Tree, Morus notabilis C.K. Schneid.</title>
        <authorList>
            <person name="He N."/>
            <person name="Zhao S."/>
        </authorList>
    </citation>
    <scope>NUCLEOTIDE SEQUENCE</scope>
</reference>
<sequence length="109" mass="12180">MGHDNFWQFECGDDTETPPLSANAWRVARPGRHVIKHVASASIEMIHIILHLTCMNFKGPGAMLGCRKQVQKIGCNMPSRTPLKFSSPAIKVALKKSVHTAEERRRCLS</sequence>
<dbReference type="AlphaFoldDB" id="W9R886"/>
<protein>
    <submittedName>
        <fullName evidence="1">Uncharacterized protein</fullName>
    </submittedName>
</protein>
<evidence type="ECO:0000313" key="2">
    <source>
        <dbReference type="Proteomes" id="UP000030645"/>
    </source>
</evidence>
<gene>
    <name evidence="1" type="ORF">L484_002997</name>
</gene>
<dbReference type="Proteomes" id="UP000030645">
    <property type="component" value="Unassembled WGS sequence"/>
</dbReference>
<evidence type="ECO:0000313" key="1">
    <source>
        <dbReference type="EMBL" id="EXB57650.1"/>
    </source>
</evidence>
<proteinExistence type="predicted"/>
<keyword evidence="2" id="KW-1185">Reference proteome</keyword>
<dbReference type="EMBL" id="KE344349">
    <property type="protein sequence ID" value="EXB57650.1"/>
    <property type="molecule type" value="Genomic_DNA"/>
</dbReference>